<dbReference type="Pfam" id="PF03334">
    <property type="entry name" value="PhaG_MnhG_YufB"/>
    <property type="match status" value="1"/>
</dbReference>
<comment type="caution">
    <text evidence="2">The sequence shown here is derived from an EMBL/GenBank/DDBJ whole genome shotgun (WGS) entry which is preliminary data.</text>
</comment>
<evidence type="ECO:0008006" key="4">
    <source>
        <dbReference type="Google" id="ProtNLM"/>
    </source>
</evidence>
<feature type="transmembrane region" description="Helical" evidence="1">
    <location>
        <begin position="6"/>
        <end position="27"/>
    </location>
</feature>
<keyword evidence="3" id="KW-1185">Reference proteome</keyword>
<keyword evidence="1" id="KW-0472">Membrane</keyword>
<keyword evidence="1" id="KW-0812">Transmembrane</keyword>
<gene>
    <name evidence="2" type="ORF">GCM10009755_10050</name>
</gene>
<protein>
    <recommendedName>
        <fullName evidence="4">Cation:proton antiporter</fullName>
    </recommendedName>
</protein>
<feature type="transmembrane region" description="Helical" evidence="1">
    <location>
        <begin position="70"/>
        <end position="91"/>
    </location>
</feature>
<feature type="transmembrane region" description="Helical" evidence="1">
    <location>
        <begin position="39"/>
        <end position="58"/>
    </location>
</feature>
<dbReference type="EMBL" id="BAAANO010000008">
    <property type="protein sequence ID" value="GAA2003068.1"/>
    <property type="molecule type" value="Genomic_DNA"/>
</dbReference>
<dbReference type="Proteomes" id="UP001500755">
    <property type="component" value="Unassembled WGS sequence"/>
</dbReference>
<organism evidence="2 3">
    <name type="scientific">Brevibacterium samyangense</name>
    <dbReference type="NCBI Taxonomy" id="366888"/>
    <lineage>
        <taxon>Bacteria</taxon>
        <taxon>Bacillati</taxon>
        <taxon>Actinomycetota</taxon>
        <taxon>Actinomycetes</taxon>
        <taxon>Micrococcales</taxon>
        <taxon>Brevibacteriaceae</taxon>
        <taxon>Brevibacterium</taxon>
    </lineage>
</organism>
<sequence>MIVVANVITAVCVLLGASTILLSGIAMYRAQDALARINVFSPATGLGMPLIVIGAYAHTLVVDGFGVVRLFMAIVAVLSLVIVSSVASNVLSRSVFVSGAPVWRETSPNRLAEPRDPAEDAGL</sequence>
<proteinExistence type="predicted"/>
<accession>A0ABP5EN32</accession>
<name>A0ABP5EN32_9MICO</name>
<evidence type="ECO:0000313" key="3">
    <source>
        <dbReference type="Proteomes" id="UP001500755"/>
    </source>
</evidence>
<dbReference type="RefSeq" id="WP_344307542.1">
    <property type="nucleotide sequence ID" value="NZ_BAAANO010000008.1"/>
</dbReference>
<reference evidence="3" key="1">
    <citation type="journal article" date="2019" name="Int. J. Syst. Evol. Microbiol.">
        <title>The Global Catalogue of Microorganisms (GCM) 10K type strain sequencing project: providing services to taxonomists for standard genome sequencing and annotation.</title>
        <authorList>
            <consortium name="The Broad Institute Genomics Platform"/>
            <consortium name="The Broad Institute Genome Sequencing Center for Infectious Disease"/>
            <person name="Wu L."/>
            <person name="Ma J."/>
        </authorList>
    </citation>
    <scope>NUCLEOTIDE SEQUENCE [LARGE SCALE GENOMIC DNA]</scope>
    <source>
        <strain evidence="3">JCM 14546</strain>
    </source>
</reference>
<evidence type="ECO:0000313" key="2">
    <source>
        <dbReference type="EMBL" id="GAA2003068.1"/>
    </source>
</evidence>
<evidence type="ECO:0000256" key="1">
    <source>
        <dbReference type="SAM" id="Phobius"/>
    </source>
</evidence>
<dbReference type="InterPro" id="IPR005133">
    <property type="entry name" value="PhaG_MnhG_YufB"/>
</dbReference>
<keyword evidence="1" id="KW-1133">Transmembrane helix</keyword>